<dbReference type="EMBL" id="AP028947">
    <property type="protein sequence ID" value="BET25417.1"/>
    <property type="molecule type" value="Genomic_DNA"/>
</dbReference>
<evidence type="ECO:0008006" key="5">
    <source>
        <dbReference type="Google" id="ProtNLM"/>
    </source>
</evidence>
<organism evidence="3 4">
    <name type="scientific">Limnobacter thiooxidans</name>
    <dbReference type="NCBI Taxonomy" id="131080"/>
    <lineage>
        <taxon>Bacteria</taxon>
        <taxon>Pseudomonadati</taxon>
        <taxon>Pseudomonadota</taxon>
        <taxon>Betaproteobacteria</taxon>
        <taxon>Burkholderiales</taxon>
        <taxon>Burkholderiaceae</taxon>
        <taxon>Limnobacter</taxon>
    </lineage>
</organism>
<dbReference type="InterPro" id="IPR013783">
    <property type="entry name" value="Ig-like_fold"/>
</dbReference>
<name>A0AA86JJ84_9BURK</name>
<evidence type="ECO:0000313" key="4">
    <source>
        <dbReference type="Proteomes" id="UP001329151"/>
    </source>
</evidence>
<dbReference type="SUPFAM" id="SSF81296">
    <property type="entry name" value="E set domains"/>
    <property type="match status" value="1"/>
</dbReference>
<dbReference type="RefSeq" id="WP_338284809.1">
    <property type="nucleotide sequence ID" value="NZ_AP028947.1"/>
</dbReference>
<reference evidence="3 4" key="1">
    <citation type="submission" date="2023-10" db="EMBL/GenBank/DDBJ databases">
        <title>Complete Genome Sequence of Limnobacter thiooxidans CS-K2T, Isolated from freshwater lake sediments in Bavaria, Germany.</title>
        <authorList>
            <person name="Naruki M."/>
            <person name="Watanabe A."/>
            <person name="Warashina T."/>
            <person name="Morita T."/>
            <person name="Arakawa K."/>
        </authorList>
    </citation>
    <scope>NUCLEOTIDE SEQUENCE [LARGE SCALE GENOMIC DNA]</scope>
    <source>
        <strain evidence="3 4">CS-K2</strain>
    </source>
</reference>
<dbReference type="AlphaFoldDB" id="A0AA86JJ84"/>
<dbReference type="NCBIfam" id="TIGR04557">
    <property type="entry name" value="fuse_rel_SoxYZ"/>
    <property type="match status" value="1"/>
</dbReference>
<keyword evidence="4" id="KW-1185">Reference proteome</keyword>
<dbReference type="Gene3D" id="2.60.40.2470">
    <property type="entry name" value="SoxY domain"/>
    <property type="match status" value="1"/>
</dbReference>
<sequence>MKFSSRNYLDRETRALELFTRLIAGACIVAGSVLAVPATAATAELGAVQGDLTGGDPLGSMQWPDMKGQFFDTNAKTVFDSRIKVTVPLFAEDAMNVPVSFDASAVGKVKKIVVLVDRNPIRKVLEFIPEKAKPALNFRFKLEQASPIRIAALGEDNVWHVGYAFIEAAGGGCTVPGATRADGSWPQTLNKVAGKMFDANQLRNDARLRVQVSHPMDTGLVAGVPAFYIEEMVLQDKNRQVLARLYPFEPVSENPLFSFDFDKKPLGPVSLVGRDNNGNRIDAKVTQ</sequence>
<dbReference type="InterPro" id="IPR030831">
    <property type="entry name" value="Fuse-rel_SoxYZ"/>
</dbReference>
<feature type="domain" description="Ig-like SoxY" evidence="2">
    <location>
        <begin position="69"/>
        <end position="173"/>
    </location>
</feature>
<dbReference type="InterPro" id="IPR014756">
    <property type="entry name" value="Ig_E-set"/>
</dbReference>
<accession>A0AA86JJ84</accession>
<dbReference type="Proteomes" id="UP001329151">
    <property type="component" value="Chromosome"/>
</dbReference>
<dbReference type="KEGG" id="lto:RGQ30_09180"/>
<gene>
    <name evidence="3" type="ORF">RGQ30_09180</name>
</gene>
<feature type="domain" description="Sulphur oxidation protein SoxZ" evidence="1">
    <location>
        <begin position="206"/>
        <end position="284"/>
    </location>
</feature>
<dbReference type="InterPro" id="IPR014880">
    <property type="entry name" value="SoxZ_dom"/>
</dbReference>
<evidence type="ECO:0000313" key="3">
    <source>
        <dbReference type="EMBL" id="BET25417.1"/>
    </source>
</evidence>
<dbReference type="InterPro" id="IPR038162">
    <property type="entry name" value="SoxY_sf"/>
</dbReference>
<dbReference type="Gene3D" id="2.60.40.10">
    <property type="entry name" value="Immunoglobulins"/>
    <property type="match status" value="1"/>
</dbReference>
<protein>
    <recommendedName>
        <fullName evidence="5">Quinoprotein dehydrogenase-associated SoxYZ-like carrier</fullName>
    </recommendedName>
</protein>
<evidence type="ECO:0000259" key="1">
    <source>
        <dbReference type="Pfam" id="PF08770"/>
    </source>
</evidence>
<dbReference type="Pfam" id="PF13501">
    <property type="entry name" value="SoxY"/>
    <property type="match status" value="1"/>
</dbReference>
<proteinExistence type="predicted"/>
<dbReference type="InterPro" id="IPR032711">
    <property type="entry name" value="SoxY"/>
</dbReference>
<evidence type="ECO:0000259" key="2">
    <source>
        <dbReference type="Pfam" id="PF13501"/>
    </source>
</evidence>
<dbReference type="Pfam" id="PF08770">
    <property type="entry name" value="SoxZ"/>
    <property type="match status" value="1"/>
</dbReference>